<comment type="caution">
    <text evidence="2">The sequence shown here is derived from an EMBL/GenBank/DDBJ whole genome shotgun (WGS) entry which is preliminary data.</text>
</comment>
<dbReference type="Proteomes" id="UP000295685">
    <property type="component" value="Unassembled WGS sequence"/>
</dbReference>
<sequence>MSGTVRPDEWHGDKWSHESIMDMQARMAPAGITRIAEEWKSILGELDSLFAVFLEDVTTMIDESWSGPGARAALGTMRTYVENSGVALRHAFTLSTGLEVLAGATSELQQKIASPSTHAPVGRMGVGLGWAAPVAENLDLWEQALAQVRTMYSGPAVQAGNAVAELIGPQERLRFGFGADADAVPNRAADEQAERAGEFLARWGPELNPQQTVPPANTGMPLQIPLTMAGMSGNPFRGRDFGLGSPTGSEADELGEDDVYAGQNWMRDPLWRENPTRSAGFESATPTGRQPLSPDRMPLLGSGPTVANAGGVGAGATTRAWGPMMPMMGAYPAHANQRRGDENEHYSPKYLVNSDNTRELLGELPRGSAPVIGLWEGDGADDDFGPPPRRGFRSR</sequence>
<keyword evidence="4" id="KW-1185">Reference proteome</keyword>
<evidence type="ECO:0000313" key="4">
    <source>
        <dbReference type="Proteomes" id="UP000294844"/>
    </source>
</evidence>
<name>A0A4R8SE81_9MYCO</name>
<reference evidence="4 5" key="1">
    <citation type="journal article" date="2019" name="Sci. Rep.">
        <title>Extended insight into the Mycobacterium chelonae-abscessus complex through whole genome sequencing of Mycobacterium salmoniphilum outbreak and Mycobacterium salmoniphilum-like strains.</title>
        <authorList>
            <person name="Behra P.R.K."/>
            <person name="Das S."/>
            <person name="Pettersson B.M.F."/>
            <person name="Shirreff L."/>
            <person name="DuCote T."/>
            <person name="Jacobsson K.G."/>
            <person name="Ennis D.G."/>
            <person name="Kirsebom L.A."/>
        </authorList>
    </citation>
    <scope>NUCLEOTIDE SEQUENCE [LARGE SCALE GENOMIC DNA]</scope>
    <source>
        <strain evidence="3 4">CCUG 60883</strain>
        <strain evidence="2 5">CCUG 60885</strain>
    </source>
</reference>
<evidence type="ECO:0000313" key="5">
    <source>
        <dbReference type="Proteomes" id="UP000295685"/>
    </source>
</evidence>
<evidence type="ECO:0000256" key="1">
    <source>
        <dbReference type="SAM" id="MobiDB-lite"/>
    </source>
</evidence>
<proteinExistence type="predicted"/>
<dbReference type="EMBL" id="PECM01000001">
    <property type="protein sequence ID" value="TEA09539.1"/>
    <property type="molecule type" value="Genomic_DNA"/>
</dbReference>
<feature type="region of interest" description="Disordered" evidence="1">
    <location>
        <begin position="271"/>
        <end position="293"/>
    </location>
</feature>
<feature type="region of interest" description="Disordered" evidence="1">
    <location>
        <begin position="373"/>
        <end position="395"/>
    </location>
</feature>
<evidence type="ECO:0000313" key="3">
    <source>
        <dbReference type="EMBL" id="TEA09539.1"/>
    </source>
</evidence>
<accession>A0A4R8SE81</accession>
<gene>
    <name evidence="3" type="ORF">CCUG60883_00301</name>
    <name evidence="2" type="ORF">CCUG60885_03360</name>
</gene>
<organism evidence="2 5">
    <name type="scientific">Mycobacteroides salmoniphilum</name>
    <dbReference type="NCBI Taxonomy" id="404941"/>
    <lineage>
        <taxon>Bacteria</taxon>
        <taxon>Bacillati</taxon>
        <taxon>Actinomycetota</taxon>
        <taxon>Actinomycetes</taxon>
        <taxon>Mycobacteriales</taxon>
        <taxon>Mycobacteriaceae</taxon>
        <taxon>Mycobacteroides</taxon>
    </lineage>
</organism>
<dbReference type="RefSeq" id="WP_134147685.1">
    <property type="nucleotide sequence ID" value="NZ_PECK01000006.1"/>
</dbReference>
<dbReference type="AlphaFoldDB" id="A0A4R8SE81"/>
<protein>
    <recommendedName>
        <fullName evidence="6">PPE family protein</fullName>
    </recommendedName>
</protein>
<dbReference type="Proteomes" id="UP000294844">
    <property type="component" value="Unassembled WGS sequence"/>
</dbReference>
<evidence type="ECO:0000313" key="2">
    <source>
        <dbReference type="EMBL" id="TDZ93756.1"/>
    </source>
</evidence>
<dbReference type="EMBL" id="PECK01000006">
    <property type="protein sequence ID" value="TDZ93756.1"/>
    <property type="molecule type" value="Genomic_DNA"/>
</dbReference>
<evidence type="ECO:0008006" key="6">
    <source>
        <dbReference type="Google" id="ProtNLM"/>
    </source>
</evidence>
<dbReference type="OrthoDB" id="4761519at2"/>